<dbReference type="InterPro" id="IPR036661">
    <property type="entry name" value="Luciferase-like_sf"/>
</dbReference>
<dbReference type="CDD" id="cd01097">
    <property type="entry name" value="Tetrahydromethanopterin_reductase"/>
    <property type="match status" value="1"/>
</dbReference>
<evidence type="ECO:0000256" key="1">
    <source>
        <dbReference type="ARBA" id="ARBA00023002"/>
    </source>
</evidence>
<comment type="caution">
    <text evidence="3">The sequence shown here is derived from an EMBL/GenBank/DDBJ whole genome shotgun (WGS) entry which is preliminary data.</text>
</comment>
<accession>A0A838XKX0</accession>
<dbReference type="RefSeq" id="WP_181756838.1">
    <property type="nucleotide sequence ID" value="NZ_JACEOG010000002.1"/>
</dbReference>
<dbReference type="NCBIfam" id="TIGR03885">
    <property type="entry name" value="flavin_revert"/>
    <property type="match status" value="1"/>
</dbReference>
<gene>
    <name evidence="3" type="ORF">H1W00_14240</name>
</gene>
<dbReference type="EMBL" id="JACEOG010000002">
    <property type="protein sequence ID" value="MBA4609641.1"/>
    <property type="molecule type" value="Genomic_DNA"/>
</dbReference>
<sequence length="322" mass="34785">MQIGYHVSHEQFGPAELLGLAQAAERHGFEALLSSDHFAPWTRDGESGFAWSWLGAAAVSTSLPLGVVSAPGQRYHPAVLAQAIATVEALAPGRLTPALGSGQALNEHVTGDPWPPKDERNVRLAECADVITRLLDGETVDHRGTVRVDRAHLYSAPASRPPILAAALTPESAADVAAWSDGLITVNAPWDTMREVIGAYRDAGGAGRPVHVQVHVSWAPDEETARRQAVEHWAFCALEAARSQDLELPSDFDAATRSVRVDDVADAIVISADDADHVEWLAQCSELGVERVYVHQVGPDQDGFIRHFGEHVLPRVRDRLRG</sequence>
<dbReference type="Pfam" id="PF00296">
    <property type="entry name" value="Bac_luciferase"/>
    <property type="match status" value="1"/>
</dbReference>
<dbReference type="GO" id="GO:0016705">
    <property type="term" value="F:oxidoreductase activity, acting on paired donors, with incorporation or reduction of molecular oxygen"/>
    <property type="evidence" value="ECO:0007669"/>
    <property type="project" value="InterPro"/>
</dbReference>
<keyword evidence="4" id="KW-1185">Reference proteome</keyword>
<keyword evidence="1 3" id="KW-0560">Oxidoreductase</keyword>
<evidence type="ECO:0000259" key="2">
    <source>
        <dbReference type="Pfam" id="PF00296"/>
    </source>
</evidence>
<dbReference type="InterPro" id="IPR019945">
    <property type="entry name" value="F420_G6P_DH-rel"/>
</dbReference>
<feature type="domain" description="Luciferase-like" evidence="2">
    <location>
        <begin position="6"/>
        <end position="290"/>
    </location>
</feature>
<dbReference type="PANTHER" id="PTHR43244">
    <property type="match status" value="1"/>
</dbReference>
<proteinExistence type="predicted"/>
<dbReference type="Gene3D" id="3.20.20.30">
    <property type="entry name" value="Luciferase-like domain"/>
    <property type="match status" value="1"/>
</dbReference>
<evidence type="ECO:0000313" key="3">
    <source>
        <dbReference type="EMBL" id="MBA4609641.1"/>
    </source>
</evidence>
<dbReference type="PANTHER" id="PTHR43244:SF1">
    <property type="entry name" value="5,10-METHYLENETETRAHYDROMETHANOPTERIN REDUCTASE"/>
    <property type="match status" value="1"/>
</dbReference>
<dbReference type="InterPro" id="IPR050564">
    <property type="entry name" value="F420-G6PD/mer"/>
</dbReference>
<dbReference type="AlphaFoldDB" id="A0A838XKX0"/>
<dbReference type="InterPro" id="IPR023907">
    <property type="entry name" value="Non-F420_Flavin_OxRdtase"/>
</dbReference>
<organism evidence="3 4">
    <name type="scientific">Aeromicrobium phoceense</name>
    <dbReference type="NCBI Taxonomy" id="2754045"/>
    <lineage>
        <taxon>Bacteria</taxon>
        <taxon>Bacillati</taxon>
        <taxon>Actinomycetota</taxon>
        <taxon>Actinomycetes</taxon>
        <taxon>Propionibacteriales</taxon>
        <taxon>Nocardioidaceae</taxon>
        <taxon>Aeromicrobium</taxon>
    </lineage>
</organism>
<dbReference type="Proteomes" id="UP000550354">
    <property type="component" value="Unassembled WGS sequence"/>
</dbReference>
<protein>
    <submittedName>
        <fullName evidence="3">TIGR03885 family FMN-dependent LLM class oxidoreductase</fullName>
        <ecNumber evidence="3">1.-.-.-</ecNumber>
    </submittedName>
</protein>
<evidence type="ECO:0000313" key="4">
    <source>
        <dbReference type="Proteomes" id="UP000550354"/>
    </source>
</evidence>
<dbReference type="SUPFAM" id="SSF51679">
    <property type="entry name" value="Bacterial luciferase-like"/>
    <property type="match status" value="1"/>
</dbReference>
<dbReference type="NCBIfam" id="TIGR03557">
    <property type="entry name" value="F420_G6P_family"/>
    <property type="match status" value="1"/>
</dbReference>
<dbReference type="EC" id="1.-.-.-" evidence="3"/>
<reference evidence="3 4" key="1">
    <citation type="submission" date="2020-07" db="EMBL/GenBank/DDBJ databases">
        <title>Draft genome and description of Aeromicrobium phoceense strain Marseille-Q0843 isolated from healthy skin swab.</title>
        <authorList>
            <person name="Boxberger M."/>
            <person name="La Scola B."/>
        </authorList>
    </citation>
    <scope>NUCLEOTIDE SEQUENCE [LARGE SCALE GENOMIC DNA]</scope>
    <source>
        <strain evidence="3 4">Marseille-Q0843</strain>
    </source>
</reference>
<dbReference type="InterPro" id="IPR011251">
    <property type="entry name" value="Luciferase-like_dom"/>
</dbReference>
<name>A0A838XKX0_9ACTN</name>